<dbReference type="PANTHER" id="PTHR30193:SF37">
    <property type="entry name" value="INNER MEMBRANE ABC TRANSPORTER PERMEASE PROTEIN YCJO"/>
    <property type="match status" value="1"/>
</dbReference>
<accession>A0A063Y9R6</accession>
<dbReference type="Pfam" id="PF00528">
    <property type="entry name" value="BPD_transp_1"/>
    <property type="match status" value="1"/>
</dbReference>
<name>A0A063Y9R6_9BACT</name>
<dbReference type="InterPro" id="IPR035906">
    <property type="entry name" value="MetI-like_sf"/>
</dbReference>
<dbReference type="SUPFAM" id="SSF161098">
    <property type="entry name" value="MetI-like"/>
    <property type="match status" value="1"/>
</dbReference>
<evidence type="ECO:0000256" key="6">
    <source>
        <dbReference type="ARBA" id="ARBA00023136"/>
    </source>
</evidence>
<feature type="transmembrane region" description="Helical" evidence="7">
    <location>
        <begin position="247"/>
        <end position="267"/>
    </location>
</feature>
<feature type="transmembrane region" description="Helical" evidence="7">
    <location>
        <begin position="190"/>
        <end position="214"/>
    </location>
</feature>
<dbReference type="Proteomes" id="UP000294882">
    <property type="component" value="Unassembled WGS sequence"/>
</dbReference>
<evidence type="ECO:0000256" key="3">
    <source>
        <dbReference type="ARBA" id="ARBA00022475"/>
    </source>
</evidence>
<feature type="transmembrane region" description="Helical" evidence="7">
    <location>
        <begin position="127"/>
        <end position="147"/>
    </location>
</feature>
<keyword evidence="6 7" id="KW-0472">Membrane</keyword>
<feature type="transmembrane region" description="Helical" evidence="7">
    <location>
        <begin position="90"/>
        <end position="115"/>
    </location>
</feature>
<dbReference type="GO" id="GO:0055085">
    <property type="term" value="P:transmembrane transport"/>
    <property type="evidence" value="ECO:0007669"/>
    <property type="project" value="InterPro"/>
</dbReference>
<keyword evidence="5 7" id="KW-1133">Transmembrane helix</keyword>
<dbReference type="PANTHER" id="PTHR30193">
    <property type="entry name" value="ABC TRANSPORTER PERMEASE PROTEIN"/>
    <property type="match status" value="1"/>
</dbReference>
<dbReference type="InterPro" id="IPR000515">
    <property type="entry name" value="MetI-like"/>
</dbReference>
<sequence>MKNLYFIKKYRVKNIGDSLTILNQKTPFWKPMLLILPSFILMMMFVLIPFLLVIINSVVTTEYGGIELTHENFTNLLRTPRFTRAIYNSILYSLLALPLSLSISIIISVAITTVVKRWARSFWQTVFFLPYVTSAVAVSMSFAFMFANAGGTGGLMKVSGLINIVLKKLKLVSEDVRFLYSGETMSWNPFIVLLIRGVWGNLAFQILILTTAMLSVDQQLYKSAAIDGASKRRQFFTITLPSIKRTISFLITIGLINGIKVFPLALYSNSADDALSNGASTLMLLVYYYTSNSIYGVAGAASVILFVIGVTLSFSLRRLVTVIYKMSIKLGEKNVARKIETSSLESKTYFKV</sequence>
<dbReference type="AlphaFoldDB" id="A0A063Y9R6"/>
<feature type="transmembrane region" description="Helical" evidence="7">
    <location>
        <begin position="33"/>
        <end position="55"/>
    </location>
</feature>
<organism evidence="10 12">
    <name type="scientific">Metamycoplasma hyosynoviae</name>
    <dbReference type="NCBI Taxonomy" id="29559"/>
    <lineage>
        <taxon>Bacteria</taxon>
        <taxon>Bacillati</taxon>
        <taxon>Mycoplasmatota</taxon>
        <taxon>Mycoplasmoidales</taxon>
        <taxon>Metamycoplasmataceae</taxon>
        <taxon>Metamycoplasma</taxon>
    </lineage>
</organism>
<protein>
    <submittedName>
        <fullName evidence="9">ABC transporter permease</fullName>
    </submittedName>
    <submittedName>
        <fullName evidence="10">Multiple sugar transport system permease protein</fullName>
    </submittedName>
</protein>
<gene>
    <name evidence="10" type="ORF">JN03_0445</name>
    <name evidence="9" type="ORF">MHSN_01225</name>
</gene>
<dbReference type="CDD" id="cd06261">
    <property type="entry name" value="TM_PBP2"/>
    <property type="match status" value="1"/>
</dbReference>
<evidence type="ECO:0000313" key="12">
    <source>
        <dbReference type="Proteomes" id="UP000294882"/>
    </source>
</evidence>
<dbReference type="InterPro" id="IPR051393">
    <property type="entry name" value="ABC_transporter_permease"/>
</dbReference>
<evidence type="ECO:0000313" key="10">
    <source>
        <dbReference type="EMBL" id="TDU96768.1"/>
    </source>
</evidence>
<dbReference type="GO" id="GO:0005886">
    <property type="term" value="C:plasma membrane"/>
    <property type="evidence" value="ECO:0007669"/>
    <property type="project" value="UniProtKB-SubCell"/>
</dbReference>
<evidence type="ECO:0000256" key="2">
    <source>
        <dbReference type="ARBA" id="ARBA00022448"/>
    </source>
</evidence>
<dbReference type="Proteomes" id="UP000264882">
    <property type="component" value="Chromosome"/>
</dbReference>
<evidence type="ECO:0000256" key="1">
    <source>
        <dbReference type="ARBA" id="ARBA00004651"/>
    </source>
</evidence>
<keyword evidence="11" id="KW-1185">Reference proteome</keyword>
<keyword evidence="4 7" id="KW-0812">Transmembrane</keyword>
<evidence type="ECO:0000256" key="4">
    <source>
        <dbReference type="ARBA" id="ARBA00022692"/>
    </source>
</evidence>
<evidence type="ECO:0000313" key="11">
    <source>
        <dbReference type="Proteomes" id="UP000264882"/>
    </source>
</evidence>
<evidence type="ECO:0000313" key="9">
    <source>
        <dbReference type="EMBL" id="ASI53827.1"/>
    </source>
</evidence>
<reference evidence="10 12" key="2">
    <citation type="submission" date="2019-03" db="EMBL/GenBank/DDBJ databases">
        <title>Genomic Encyclopedia of Archaeal and Bacterial Type Strains, Phase II (KMG-II): from individual species to whole genera.</title>
        <authorList>
            <person name="Goeker M."/>
        </authorList>
    </citation>
    <scope>NUCLEOTIDE SEQUENCE [LARGE SCALE GENOMIC DNA]</scope>
    <source>
        <strain evidence="10 12">ATCC 25591</strain>
    </source>
</reference>
<keyword evidence="10" id="KW-0762">Sugar transport</keyword>
<dbReference type="KEGG" id="mhyv:MHSN_01225"/>
<feature type="transmembrane region" description="Helical" evidence="7">
    <location>
        <begin position="293"/>
        <end position="316"/>
    </location>
</feature>
<proteinExistence type="inferred from homology"/>
<comment type="subcellular location">
    <subcellularLocation>
        <location evidence="1 7">Cell membrane</location>
        <topology evidence="1 7">Multi-pass membrane protein</topology>
    </subcellularLocation>
</comment>
<keyword evidence="2 7" id="KW-0813">Transport</keyword>
<feature type="domain" description="ABC transmembrane type-1" evidence="8">
    <location>
        <begin position="86"/>
        <end position="316"/>
    </location>
</feature>
<dbReference type="EMBL" id="CP008748">
    <property type="protein sequence ID" value="ASI53827.1"/>
    <property type="molecule type" value="Genomic_DNA"/>
</dbReference>
<comment type="similarity">
    <text evidence="7">Belongs to the binding-protein-dependent transport system permease family.</text>
</comment>
<reference evidence="9 11" key="1">
    <citation type="submission" date="2014-06" db="EMBL/GenBank/DDBJ databases">
        <title>The Whole Genome Sequence of Mycoplasma hyosynoviae strain ATCC 27095.</title>
        <authorList>
            <person name="Calcutt M.J."/>
            <person name="Foecking M.F."/>
        </authorList>
    </citation>
    <scope>NUCLEOTIDE SEQUENCE [LARGE SCALE GENOMIC DNA]</scope>
    <source>
        <strain evidence="9 11">M60</strain>
    </source>
</reference>
<dbReference type="RefSeq" id="WP_036440649.1">
    <property type="nucleotide sequence ID" value="NZ_CP008748.1"/>
</dbReference>
<evidence type="ECO:0000256" key="5">
    <source>
        <dbReference type="ARBA" id="ARBA00022989"/>
    </source>
</evidence>
<evidence type="ECO:0000256" key="7">
    <source>
        <dbReference type="RuleBase" id="RU363032"/>
    </source>
</evidence>
<dbReference type="OrthoDB" id="42615at2"/>
<dbReference type="EMBL" id="SOCH01000004">
    <property type="protein sequence ID" value="TDU96768.1"/>
    <property type="molecule type" value="Genomic_DNA"/>
</dbReference>
<keyword evidence="3" id="KW-1003">Cell membrane</keyword>
<dbReference type="Gene3D" id="1.10.3720.10">
    <property type="entry name" value="MetI-like"/>
    <property type="match status" value="1"/>
</dbReference>
<dbReference type="PROSITE" id="PS50928">
    <property type="entry name" value="ABC_TM1"/>
    <property type="match status" value="1"/>
</dbReference>
<evidence type="ECO:0000259" key="8">
    <source>
        <dbReference type="PROSITE" id="PS50928"/>
    </source>
</evidence>